<keyword evidence="5" id="KW-1133">Transmembrane helix</keyword>
<dbReference type="Gene3D" id="2.60.40.2880">
    <property type="entry name" value="MmpS1-5, C-terminal soluble domain"/>
    <property type="match status" value="1"/>
</dbReference>
<dbReference type="Proteomes" id="UP001589627">
    <property type="component" value="Unassembled WGS sequence"/>
</dbReference>
<dbReference type="InterPro" id="IPR008693">
    <property type="entry name" value="MmpS"/>
</dbReference>
<name>A0ABV5YIC7_9ACTN</name>
<keyword evidence="6" id="KW-0472">Membrane</keyword>
<sequence length="312" mass="32838">MKRGVILVPLVLTAVLAACGSGSGSGAAGGGGKSAGGNGGPPKGGWPQPVNGLLTPQMCGLLTNDDYARYGHERLPVISQKRVDNAPNAVDCLYITSDELDLSLQPTAEAAKVQYAASLKDHKERLSENNRPSILATNVVQGADESWFDYWTLGTADAKFKEYEISVRRGSLVVGIVLSGIKGEHEKDPRTVLTGLAGLVLQRIPNVGRADTGKTHKAEFAVAGAGRARQIVFNDPTSGKVTTLKNVKLPWHVEKPLINTGQAQIMLNLNAVSGTPMAAIGCNISVDGHTVVQEQPKIGGFANCSQPFTPPK</sequence>
<accession>A0ABV5YIC7</accession>
<comment type="similarity">
    <text evidence="2">Belongs to the MmpS family.</text>
</comment>
<evidence type="ECO:0000313" key="10">
    <source>
        <dbReference type="Proteomes" id="UP001589627"/>
    </source>
</evidence>
<reference evidence="9 10" key="1">
    <citation type="submission" date="2024-09" db="EMBL/GenBank/DDBJ databases">
        <authorList>
            <person name="Sun Q."/>
            <person name="Mori K."/>
        </authorList>
    </citation>
    <scope>NUCLEOTIDE SEQUENCE [LARGE SCALE GENOMIC DNA]</scope>
    <source>
        <strain evidence="9 10">TBRC 0563</strain>
    </source>
</reference>
<feature type="compositionally biased region" description="Gly residues" evidence="7">
    <location>
        <begin position="27"/>
        <end position="43"/>
    </location>
</feature>
<protein>
    <submittedName>
        <fullName evidence="9">MmpS family transport accessory protein</fullName>
    </submittedName>
</protein>
<keyword evidence="3" id="KW-1003">Cell membrane</keyword>
<feature type="chain" id="PRO_5045218734" evidence="8">
    <location>
        <begin position="18"/>
        <end position="312"/>
    </location>
</feature>
<keyword evidence="4" id="KW-0812">Transmembrane</keyword>
<keyword evidence="8" id="KW-0732">Signal</keyword>
<evidence type="ECO:0000256" key="2">
    <source>
        <dbReference type="ARBA" id="ARBA00007531"/>
    </source>
</evidence>
<feature type="signal peptide" evidence="8">
    <location>
        <begin position="1"/>
        <end position="17"/>
    </location>
</feature>
<dbReference type="InterPro" id="IPR038468">
    <property type="entry name" value="MmpS_C"/>
</dbReference>
<evidence type="ECO:0000256" key="8">
    <source>
        <dbReference type="SAM" id="SignalP"/>
    </source>
</evidence>
<evidence type="ECO:0000256" key="5">
    <source>
        <dbReference type="ARBA" id="ARBA00022989"/>
    </source>
</evidence>
<organism evidence="9 10">
    <name type="scientific">Actinoallomurus acaciae</name>
    <dbReference type="NCBI Taxonomy" id="502577"/>
    <lineage>
        <taxon>Bacteria</taxon>
        <taxon>Bacillati</taxon>
        <taxon>Actinomycetota</taxon>
        <taxon>Actinomycetes</taxon>
        <taxon>Streptosporangiales</taxon>
        <taxon>Thermomonosporaceae</taxon>
        <taxon>Actinoallomurus</taxon>
    </lineage>
</organism>
<evidence type="ECO:0000256" key="6">
    <source>
        <dbReference type="ARBA" id="ARBA00023136"/>
    </source>
</evidence>
<feature type="region of interest" description="Disordered" evidence="7">
    <location>
        <begin position="27"/>
        <end position="50"/>
    </location>
</feature>
<comment type="caution">
    <text evidence="9">The sequence shown here is derived from an EMBL/GenBank/DDBJ whole genome shotgun (WGS) entry which is preliminary data.</text>
</comment>
<proteinExistence type="inferred from homology"/>
<dbReference type="RefSeq" id="WP_378202267.1">
    <property type="nucleotide sequence ID" value="NZ_JBHLZP010000107.1"/>
</dbReference>
<comment type="subcellular location">
    <subcellularLocation>
        <location evidence="1">Cell membrane</location>
    </subcellularLocation>
</comment>
<keyword evidence="10" id="KW-1185">Reference proteome</keyword>
<evidence type="ECO:0000256" key="7">
    <source>
        <dbReference type="SAM" id="MobiDB-lite"/>
    </source>
</evidence>
<evidence type="ECO:0000256" key="3">
    <source>
        <dbReference type="ARBA" id="ARBA00022475"/>
    </source>
</evidence>
<evidence type="ECO:0000256" key="4">
    <source>
        <dbReference type="ARBA" id="ARBA00022692"/>
    </source>
</evidence>
<dbReference type="PROSITE" id="PS51257">
    <property type="entry name" value="PROKAR_LIPOPROTEIN"/>
    <property type="match status" value="1"/>
</dbReference>
<evidence type="ECO:0000256" key="1">
    <source>
        <dbReference type="ARBA" id="ARBA00004236"/>
    </source>
</evidence>
<dbReference type="EMBL" id="JBHLZP010000107">
    <property type="protein sequence ID" value="MFB9833839.1"/>
    <property type="molecule type" value="Genomic_DNA"/>
</dbReference>
<gene>
    <name evidence="9" type="ORF">ACFFNX_16760</name>
</gene>
<dbReference type="Pfam" id="PF05423">
    <property type="entry name" value="Mycobact_memb"/>
    <property type="match status" value="1"/>
</dbReference>
<evidence type="ECO:0000313" key="9">
    <source>
        <dbReference type="EMBL" id="MFB9833839.1"/>
    </source>
</evidence>